<feature type="transmembrane region" description="Helical" evidence="1">
    <location>
        <begin position="44"/>
        <end position="64"/>
    </location>
</feature>
<dbReference type="EMBL" id="FNZX01000004">
    <property type="protein sequence ID" value="SEK34387.1"/>
    <property type="molecule type" value="Genomic_DNA"/>
</dbReference>
<dbReference type="Proteomes" id="UP000182321">
    <property type="component" value="Unassembled WGS sequence"/>
</dbReference>
<organism evidence="2 3">
    <name type="scientific">Pseudobutyrivibrio ruminis</name>
    <dbReference type="NCBI Taxonomy" id="46206"/>
    <lineage>
        <taxon>Bacteria</taxon>
        <taxon>Bacillati</taxon>
        <taxon>Bacillota</taxon>
        <taxon>Clostridia</taxon>
        <taxon>Lachnospirales</taxon>
        <taxon>Lachnospiraceae</taxon>
        <taxon>Pseudobutyrivibrio</taxon>
    </lineage>
</organism>
<keyword evidence="1" id="KW-1133">Transmembrane helix</keyword>
<feature type="transmembrane region" description="Helical" evidence="1">
    <location>
        <begin position="7"/>
        <end position="29"/>
    </location>
</feature>
<keyword evidence="1" id="KW-0472">Membrane</keyword>
<keyword evidence="3" id="KW-1185">Reference proteome</keyword>
<dbReference type="AlphaFoldDB" id="A0A1H7GA88"/>
<evidence type="ECO:0000313" key="2">
    <source>
        <dbReference type="EMBL" id="SEK34387.1"/>
    </source>
</evidence>
<gene>
    <name evidence="2" type="ORF">SAMN02910377_00666</name>
</gene>
<dbReference type="RefSeq" id="WP_074789157.1">
    <property type="nucleotide sequence ID" value="NZ_FNZX01000004.1"/>
</dbReference>
<proteinExistence type="predicted"/>
<evidence type="ECO:0000256" key="1">
    <source>
        <dbReference type="SAM" id="Phobius"/>
    </source>
</evidence>
<name>A0A1H7GA88_9FIRM</name>
<keyword evidence="1" id="KW-0812">Transmembrane</keyword>
<protein>
    <submittedName>
        <fullName evidence="2">Uncharacterized protein</fullName>
    </submittedName>
</protein>
<reference evidence="3" key="1">
    <citation type="submission" date="2016-10" db="EMBL/GenBank/DDBJ databases">
        <authorList>
            <person name="Varghese N."/>
        </authorList>
    </citation>
    <scope>NUCLEOTIDE SEQUENCE [LARGE SCALE GENOMIC DNA]</scope>
    <source>
        <strain evidence="3">ACV-9</strain>
    </source>
</reference>
<accession>A0A1H7GA88</accession>
<evidence type="ECO:0000313" key="3">
    <source>
        <dbReference type="Proteomes" id="UP000182321"/>
    </source>
</evidence>
<sequence>MNPIGMIFAYSIFYFIPVLIITGILHYTWKSTKLKFFLWVKRIIFWPCFLIFLLFFGFSGFYIAKDIVTKIPYREHVSGDEITLSFKASMSGGQYYDYFISQDDLVLEEIEHFSFGLPLNQISGVKLRALKPGKAVVVLTYGSAGGGSLSRVYIYDVNVDDSMDISYEKQLFYINWDDRKETVENIKQMLIDDYGCTPEEIEIIHTD</sequence>